<reference evidence="1" key="2">
    <citation type="journal article" date="2015" name="Data Brief">
        <title>Shoot transcriptome of the giant reed, Arundo donax.</title>
        <authorList>
            <person name="Barrero R.A."/>
            <person name="Guerrero F.D."/>
            <person name="Moolhuijzen P."/>
            <person name="Goolsby J.A."/>
            <person name="Tidwell J."/>
            <person name="Bellgard S.E."/>
            <person name="Bellgard M.I."/>
        </authorList>
    </citation>
    <scope>NUCLEOTIDE SEQUENCE</scope>
    <source>
        <tissue evidence="1">Shoot tissue taken approximately 20 cm above the soil surface</tissue>
    </source>
</reference>
<dbReference type="AlphaFoldDB" id="A0A0A9CU81"/>
<proteinExistence type="predicted"/>
<name>A0A0A9CU81_ARUDO</name>
<accession>A0A0A9CU81</accession>
<reference evidence="1" key="1">
    <citation type="submission" date="2014-09" db="EMBL/GenBank/DDBJ databases">
        <authorList>
            <person name="Magalhaes I.L.F."/>
            <person name="Oliveira U."/>
            <person name="Santos F.R."/>
            <person name="Vidigal T.H.D.A."/>
            <person name="Brescovit A.D."/>
            <person name="Santos A.J."/>
        </authorList>
    </citation>
    <scope>NUCLEOTIDE SEQUENCE</scope>
    <source>
        <tissue evidence="1">Shoot tissue taken approximately 20 cm above the soil surface</tissue>
    </source>
</reference>
<organism evidence="1">
    <name type="scientific">Arundo donax</name>
    <name type="common">Giant reed</name>
    <name type="synonym">Donax arundinaceus</name>
    <dbReference type="NCBI Taxonomy" id="35708"/>
    <lineage>
        <taxon>Eukaryota</taxon>
        <taxon>Viridiplantae</taxon>
        <taxon>Streptophyta</taxon>
        <taxon>Embryophyta</taxon>
        <taxon>Tracheophyta</taxon>
        <taxon>Spermatophyta</taxon>
        <taxon>Magnoliopsida</taxon>
        <taxon>Liliopsida</taxon>
        <taxon>Poales</taxon>
        <taxon>Poaceae</taxon>
        <taxon>PACMAD clade</taxon>
        <taxon>Arundinoideae</taxon>
        <taxon>Arundineae</taxon>
        <taxon>Arundo</taxon>
    </lineage>
</organism>
<protein>
    <submittedName>
        <fullName evidence="1">Uncharacterized protein</fullName>
    </submittedName>
</protein>
<sequence>MTSMLHEDDYPFSKPFLLTYRHHCRIFSSQVTTHQSEGRVYSRTQMACLLHNAPVMFSHFPLLFC</sequence>
<dbReference type="EMBL" id="GBRH01218799">
    <property type="protein sequence ID" value="JAD79096.1"/>
    <property type="molecule type" value="Transcribed_RNA"/>
</dbReference>
<evidence type="ECO:0000313" key="1">
    <source>
        <dbReference type="EMBL" id="JAD79096.1"/>
    </source>
</evidence>